<organism evidence="2 3">
    <name type="scientific">Lupinus luteus</name>
    <name type="common">European yellow lupine</name>
    <dbReference type="NCBI Taxonomy" id="3873"/>
    <lineage>
        <taxon>Eukaryota</taxon>
        <taxon>Viridiplantae</taxon>
        <taxon>Streptophyta</taxon>
        <taxon>Embryophyta</taxon>
        <taxon>Tracheophyta</taxon>
        <taxon>Spermatophyta</taxon>
        <taxon>Magnoliopsida</taxon>
        <taxon>eudicotyledons</taxon>
        <taxon>Gunneridae</taxon>
        <taxon>Pentapetalae</taxon>
        <taxon>rosids</taxon>
        <taxon>fabids</taxon>
        <taxon>Fabales</taxon>
        <taxon>Fabaceae</taxon>
        <taxon>Papilionoideae</taxon>
        <taxon>50 kb inversion clade</taxon>
        <taxon>genistoids sensu lato</taxon>
        <taxon>core genistoids</taxon>
        <taxon>Genisteae</taxon>
        <taxon>Lupinus</taxon>
    </lineage>
</organism>
<accession>A0AAV1VR16</accession>
<gene>
    <name evidence="2" type="ORF">LLUT_LOCUS478</name>
</gene>
<dbReference type="AlphaFoldDB" id="A0AAV1VR16"/>
<dbReference type="Proteomes" id="UP001497480">
    <property type="component" value="Unassembled WGS sequence"/>
</dbReference>
<feature type="compositionally biased region" description="Gly residues" evidence="1">
    <location>
        <begin position="53"/>
        <end position="63"/>
    </location>
</feature>
<proteinExistence type="predicted"/>
<reference evidence="2 3" key="1">
    <citation type="submission" date="2024-03" db="EMBL/GenBank/DDBJ databases">
        <authorList>
            <person name="Martinez-Hernandez J."/>
        </authorList>
    </citation>
    <scope>NUCLEOTIDE SEQUENCE [LARGE SCALE GENOMIC DNA]</scope>
</reference>
<sequence>MIELEEVENVKAFSKNLDSLEALDVTKLALLRPDDHPGGAHGKKSMSFSRIEVGGGGDSNNNG</sequence>
<protein>
    <submittedName>
        <fullName evidence="2">Uncharacterized protein</fullName>
    </submittedName>
</protein>
<feature type="region of interest" description="Disordered" evidence="1">
    <location>
        <begin position="34"/>
        <end position="63"/>
    </location>
</feature>
<evidence type="ECO:0000313" key="3">
    <source>
        <dbReference type="Proteomes" id="UP001497480"/>
    </source>
</evidence>
<comment type="caution">
    <text evidence="2">The sequence shown here is derived from an EMBL/GenBank/DDBJ whole genome shotgun (WGS) entry which is preliminary data.</text>
</comment>
<evidence type="ECO:0000313" key="2">
    <source>
        <dbReference type="EMBL" id="CAL0299418.1"/>
    </source>
</evidence>
<evidence type="ECO:0000256" key="1">
    <source>
        <dbReference type="SAM" id="MobiDB-lite"/>
    </source>
</evidence>
<keyword evidence="3" id="KW-1185">Reference proteome</keyword>
<dbReference type="EMBL" id="CAXHTB010000001">
    <property type="protein sequence ID" value="CAL0299418.1"/>
    <property type="molecule type" value="Genomic_DNA"/>
</dbReference>
<name>A0AAV1VR16_LUPLU</name>